<dbReference type="GO" id="GO:0009003">
    <property type="term" value="F:signal peptidase activity"/>
    <property type="evidence" value="ECO:0007669"/>
    <property type="project" value="UniProtKB-EC"/>
</dbReference>
<dbReference type="InterPro" id="IPR036286">
    <property type="entry name" value="LexA/Signal_pep-like_sf"/>
</dbReference>
<accession>A0A099WWR3</accession>
<dbReference type="InterPro" id="IPR000223">
    <property type="entry name" value="Pept_S26A_signal_pept_1"/>
</dbReference>
<comment type="catalytic activity">
    <reaction evidence="1 7">
        <text>Cleavage of hydrophobic, N-terminal signal or leader sequences from secreted and periplasmic proteins.</text>
        <dbReference type="EC" id="3.4.21.89"/>
    </reaction>
</comment>
<dbReference type="SUPFAM" id="SSF51306">
    <property type="entry name" value="LexA/Signal peptidase"/>
    <property type="match status" value="1"/>
</dbReference>
<feature type="active site" evidence="6">
    <location>
        <position position="100"/>
    </location>
</feature>
<protein>
    <recommendedName>
        <fullName evidence="4 7">Signal peptidase I</fullName>
        <ecNumber evidence="3 7">3.4.21.89</ecNumber>
    </recommendedName>
</protein>
<proteinExistence type="inferred from homology"/>
<feature type="transmembrane region" description="Helical" evidence="7">
    <location>
        <begin position="13"/>
        <end position="30"/>
    </location>
</feature>
<keyword evidence="10" id="KW-1185">Reference proteome</keyword>
<comment type="caution">
    <text evidence="9">The sequence shown here is derived from an EMBL/GenBank/DDBJ whole genome shotgun (WGS) entry which is preliminary data.</text>
</comment>
<dbReference type="PANTHER" id="PTHR43390:SF1">
    <property type="entry name" value="CHLOROPLAST PROCESSING PEPTIDASE"/>
    <property type="match status" value="1"/>
</dbReference>
<evidence type="ECO:0000259" key="8">
    <source>
        <dbReference type="Pfam" id="PF10502"/>
    </source>
</evidence>
<dbReference type="STRING" id="36874.HQ34_06330"/>
<evidence type="ECO:0000256" key="4">
    <source>
        <dbReference type="ARBA" id="ARBA00019232"/>
    </source>
</evidence>
<gene>
    <name evidence="9" type="ORF">HQ35_03115</name>
</gene>
<sequence>MNKIDFKNISRKTWLRFALYTIMLILFTIWVDSFWVFLIIFPILFDAFFTKVIRWRWWEDHPNSTLRSTMKWVEDLVSVLILVHLLNLFVFQQFKIPTSSLEKTCLVGDHLYVSKLSYGPRIPMTPIAFPLMHNMFPWGSKSYLDTPQWGYRRAKGLGNVERGDIVVFNFPAGDTVALKKPEIDYYSLVLQHGRENVRTNKAIFGDVVYRPVDMRDHYVKRCVGMPGDSLMIRENALFINGKRTEDPEYIQYNYFVQTDGTFLSEDELSELGVSLDDQMALDGRAAVYAELFASMHLDTISPQNYGIVYHFPLTKEMKEKLSKRAGVRKIVVEPTPTAENFPIYPLVMDTGWTRDNFGPIFIPKKGATIHITPENLPLYERCIRNFEGHTLAVKEGRIFIDGIASDTYTFAMDYYFMMGDNRHNSADSRTWGFVPEDHIVGKPLFVWLSLDKDKSLFGGGIRWNRFFTIPK</sequence>
<dbReference type="PROSITE" id="PS00761">
    <property type="entry name" value="SPASE_I_3"/>
    <property type="match status" value="1"/>
</dbReference>
<keyword evidence="7" id="KW-1133">Transmembrane helix</keyword>
<evidence type="ECO:0000256" key="1">
    <source>
        <dbReference type="ARBA" id="ARBA00000677"/>
    </source>
</evidence>
<feature type="domain" description="Peptidase S26" evidence="8">
    <location>
        <begin position="411"/>
        <end position="447"/>
    </location>
</feature>
<dbReference type="eggNOG" id="COG0681">
    <property type="taxonomic scope" value="Bacteria"/>
</dbReference>
<keyword evidence="7" id="KW-0812">Transmembrane</keyword>
<evidence type="ECO:0000313" key="9">
    <source>
        <dbReference type="EMBL" id="KGN82001.1"/>
    </source>
</evidence>
<evidence type="ECO:0000313" key="10">
    <source>
        <dbReference type="Proteomes" id="UP000030125"/>
    </source>
</evidence>
<dbReference type="InterPro" id="IPR019533">
    <property type="entry name" value="Peptidase_S26"/>
</dbReference>
<dbReference type="CDD" id="cd06530">
    <property type="entry name" value="S26_SPase_I"/>
    <property type="match status" value="1"/>
</dbReference>
<feature type="active site" evidence="6">
    <location>
        <position position="220"/>
    </location>
</feature>
<evidence type="ECO:0000256" key="3">
    <source>
        <dbReference type="ARBA" id="ARBA00013208"/>
    </source>
</evidence>
<evidence type="ECO:0000256" key="6">
    <source>
        <dbReference type="PIRSR" id="PIRSR600223-1"/>
    </source>
</evidence>
<dbReference type="EMBL" id="JQJD01000014">
    <property type="protein sequence ID" value="KGN82001.1"/>
    <property type="molecule type" value="Genomic_DNA"/>
</dbReference>
<dbReference type="RefSeq" id="WP_036846989.1">
    <property type="nucleotide sequence ID" value="NZ_JQJD01000014.1"/>
</dbReference>
<comment type="subcellular location">
    <subcellularLocation>
        <location evidence="7">Membrane</location>
        <topology evidence="7">Single-pass type II membrane protein</topology>
    </subcellularLocation>
</comment>
<dbReference type="AlphaFoldDB" id="A0A099WWR3"/>
<keyword evidence="5 7" id="KW-0378">Hydrolase</keyword>
<reference evidence="9 10" key="1">
    <citation type="submission" date="2014-08" db="EMBL/GenBank/DDBJ databases">
        <title>Porphyromonas cangingivalis strain:COT-109_OH1386 Genome sequencing.</title>
        <authorList>
            <person name="Wallis C."/>
            <person name="Deusch O."/>
            <person name="O'Flynn C."/>
            <person name="Davis I."/>
            <person name="Jospin G."/>
            <person name="Darling A.E."/>
            <person name="Coil D.A."/>
            <person name="Alexiev A."/>
            <person name="Horsfall A."/>
            <person name="Kirkwood N."/>
            <person name="Harris S."/>
            <person name="Eisen J.A."/>
        </authorList>
    </citation>
    <scope>NUCLEOTIDE SEQUENCE [LARGE SCALE GENOMIC DNA]</scope>
    <source>
        <strain evidence="10">COT-109 OH1386</strain>
    </source>
</reference>
<dbReference type="GO" id="GO:0004252">
    <property type="term" value="F:serine-type endopeptidase activity"/>
    <property type="evidence" value="ECO:0007669"/>
    <property type="project" value="InterPro"/>
</dbReference>
<evidence type="ECO:0000256" key="2">
    <source>
        <dbReference type="ARBA" id="ARBA00009370"/>
    </source>
</evidence>
<dbReference type="Pfam" id="PF10502">
    <property type="entry name" value="Peptidase_S26"/>
    <property type="match status" value="2"/>
</dbReference>
<dbReference type="NCBIfam" id="TIGR02227">
    <property type="entry name" value="sigpep_I_bact"/>
    <property type="match status" value="1"/>
</dbReference>
<dbReference type="PRINTS" id="PR00727">
    <property type="entry name" value="LEADERPTASE"/>
</dbReference>
<dbReference type="OrthoDB" id="9802919at2"/>
<dbReference type="Proteomes" id="UP000030125">
    <property type="component" value="Unassembled WGS sequence"/>
</dbReference>
<keyword evidence="7" id="KW-0472">Membrane</keyword>
<evidence type="ECO:0000256" key="5">
    <source>
        <dbReference type="ARBA" id="ARBA00022801"/>
    </source>
</evidence>
<feature type="domain" description="Peptidase S26" evidence="8">
    <location>
        <begin position="70"/>
        <end position="249"/>
    </location>
</feature>
<name>A0A099WWR3_PORCN</name>
<keyword evidence="7" id="KW-0645">Protease</keyword>
<comment type="similarity">
    <text evidence="2 7">Belongs to the peptidase S26 family.</text>
</comment>
<dbReference type="GO" id="GO:0016020">
    <property type="term" value="C:membrane"/>
    <property type="evidence" value="ECO:0007669"/>
    <property type="project" value="UniProtKB-SubCell"/>
</dbReference>
<organism evidence="9 10">
    <name type="scientific">Porphyromonas cangingivalis</name>
    <dbReference type="NCBI Taxonomy" id="36874"/>
    <lineage>
        <taxon>Bacteria</taxon>
        <taxon>Pseudomonadati</taxon>
        <taxon>Bacteroidota</taxon>
        <taxon>Bacteroidia</taxon>
        <taxon>Bacteroidales</taxon>
        <taxon>Porphyromonadaceae</taxon>
        <taxon>Porphyromonas</taxon>
    </lineage>
</organism>
<dbReference type="GO" id="GO:0006465">
    <property type="term" value="P:signal peptide processing"/>
    <property type="evidence" value="ECO:0007669"/>
    <property type="project" value="InterPro"/>
</dbReference>
<dbReference type="EC" id="3.4.21.89" evidence="3 7"/>
<dbReference type="Gene3D" id="2.10.109.10">
    <property type="entry name" value="Umud Fragment, subunit A"/>
    <property type="match status" value="2"/>
</dbReference>
<dbReference type="PANTHER" id="PTHR43390">
    <property type="entry name" value="SIGNAL PEPTIDASE I"/>
    <property type="match status" value="1"/>
</dbReference>
<dbReference type="InterPro" id="IPR019758">
    <property type="entry name" value="Pept_S26A_signal_pept_1_CS"/>
</dbReference>
<evidence type="ECO:0000256" key="7">
    <source>
        <dbReference type="RuleBase" id="RU362042"/>
    </source>
</evidence>